<keyword evidence="2" id="KW-1185">Reference proteome</keyword>
<comment type="caution">
    <text evidence="1">The sequence shown here is derived from an EMBL/GenBank/DDBJ whole genome shotgun (WGS) entry which is preliminary data.</text>
</comment>
<organism evidence="1 2">
    <name type="scientific">Flavobacterium dankookense</name>
    <dbReference type="NCBI Taxonomy" id="706186"/>
    <lineage>
        <taxon>Bacteria</taxon>
        <taxon>Pseudomonadati</taxon>
        <taxon>Bacteroidota</taxon>
        <taxon>Flavobacteriia</taxon>
        <taxon>Flavobacteriales</taxon>
        <taxon>Flavobacteriaceae</taxon>
        <taxon>Flavobacterium</taxon>
    </lineage>
</organism>
<evidence type="ECO:0000313" key="2">
    <source>
        <dbReference type="Proteomes" id="UP000295260"/>
    </source>
</evidence>
<dbReference type="OrthoDB" id="1246706at2"/>
<dbReference type="EMBL" id="SNXR01000013">
    <property type="protein sequence ID" value="TDP59403.1"/>
    <property type="molecule type" value="Genomic_DNA"/>
</dbReference>
<protein>
    <submittedName>
        <fullName evidence="1">Uncharacterized protein</fullName>
    </submittedName>
</protein>
<dbReference type="Proteomes" id="UP000295260">
    <property type="component" value="Unassembled WGS sequence"/>
</dbReference>
<dbReference type="RefSeq" id="WP_133532937.1">
    <property type="nucleotide sequence ID" value="NZ_SNXR01000013.1"/>
</dbReference>
<name>A0A4R6QC24_9FLAO</name>
<proteinExistence type="predicted"/>
<evidence type="ECO:0000313" key="1">
    <source>
        <dbReference type="EMBL" id="TDP59403.1"/>
    </source>
</evidence>
<accession>A0A4R6QC24</accession>
<gene>
    <name evidence="1" type="ORF">BC748_1653</name>
</gene>
<dbReference type="AlphaFoldDB" id="A0A4R6QC24"/>
<reference evidence="1 2" key="1">
    <citation type="submission" date="2019-03" db="EMBL/GenBank/DDBJ databases">
        <title>Genomic Encyclopedia of Archaeal and Bacterial Type Strains, Phase II (KMG-II): from individual species to whole genera.</title>
        <authorList>
            <person name="Goeker M."/>
        </authorList>
    </citation>
    <scope>NUCLEOTIDE SEQUENCE [LARGE SCALE GENOMIC DNA]</scope>
    <source>
        <strain evidence="1 2">DSM 25687</strain>
    </source>
</reference>
<sequence>MKKIILLLLIFPLYLSCNKEKQQKHKNNLDTIIVYEYEEDEKIFDPKNKNKRLVFVKTSCSDNEKKAYADIKRGKLKYFFYSNMFTTTMEADEMKERFANSKISIRYAFGSGCIPAENEEEKNCYEKVMNKEVEKRFGIKFIDSIKKIRESVKLKYLKK</sequence>